<feature type="transmembrane region" description="Helical" evidence="5">
    <location>
        <begin position="42"/>
        <end position="63"/>
    </location>
</feature>
<gene>
    <name evidence="7" type="ORF">BN2614_LOCUS1</name>
</gene>
<evidence type="ECO:0000256" key="2">
    <source>
        <dbReference type="ARBA" id="ARBA00022692"/>
    </source>
</evidence>
<keyword evidence="3 5" id="KW-1133">Transmembrane helix</keyword>
<dbReference type="AlphaFoldDB" id="A0A9X9M4T3"/>
<dbReference type="InterPro" id="IPR036640">
    <property type="entry name" value="ABC1_TM_sf"/>
</dbReference>
<organism evidence="7 8">
    <name type="scientific">Gulo gulo</name>
    <name type="common">Wolverine</name>
    <name type="synonym">Gluton</name>
    <dbReference type="NCBI Taxonomy" id="48420"/>
    <lineage>
        <taxon>Eukaryota</taxon>
        <taxon>Metazoa</taxon>
        <taxon>Chordata</taxon>
        <taxon>Craniata</taxon>
        <taxon>Vertebrata</taxon>
        <taxon>Euteleostomi</taxon>
        <taxon>Mammalia</taxon>
        <taxon>Eutheria</taxon>
        <taxon>Laurasiatheria</taxon>
        <taxon>Carnivora</taxon>
        <taxon>Caniformia</taxon>
        <taxon>Musteloidea</taxon>
        <taxon>Mustelidae</taxon>
        <taxon>Guloninae</taxon>
        <taxon>Gulo</taxon>
    </lineage>
</organism>
<protein>
    <recommendedName>
        <fullName evidence="6">ABC transmembrane type-1 domain-containing protein</fullName>
    </recommendedName>
</protein>
<keyword evidence="4 5" id="KW-0472">Membrane</keyword>
<comment type="caution">
    <text evidence="7">The sequence shown here is derived from an EMBL/GenBank/DDBJ whole genome shotgun (WGS) entry which is preliminary data.</text>
</comment>
<dbReference type="InterPro" id="IPR011527">
    <property type="entry name" value="ABC1_TM_dom"/>
</dbReference>
<reference evidence="7 8" key="1">
    <citation type="submission" date="2018-10" db="EMBL/GenBank/DDBJ databases">
        <authorList>
            <person name="Ekblom R."/>
            <person name="Jareborg N."/>
        </authorList>
    </citation>
    <scope>NUCLEOTIDE SEQUENCE [LARGE SCALE GENOMIC DNA]</scope>
    <source>
        <tissue evidence="7">Muscle</tissue>
    </source>
</reference>
<dbReference type="Pfam" id="PF00664">
    <property type="entry name" value="ABC_membrane"/>
    <property type="match status" value="1"/>
</dbReference>
<evidence type="ECO:0000256" key="4">
    <source>
        <dbReference type="ARBA" id="ARBA00023136"/>
    </source>
</evidence>
<name>A0A9X9M4T3_GULGU</name>
<dbReference type="PANTHER" id="PTHR43394">
    <property type="entry name" value="ATP-DEPENDENT PERMEASE MDL1, MITOCHONDRIAL"/>
    <property type="match status" value="1"/>
</dbReference>
<sequence length="82" mass="8665">MTNDINKISDGIGEKIALLFQNISTFSIGLAVGLVKGWKLTLVILSTSPLIIASAAIFSRIIISLTTKELNAYSKAGAVAEE</sequence>
<comment type="subcellular location">
    <subcellularLocation>
        <location evidence="1">Membrane</location>
        <topology evidence="1">Multi-pass membrane protein</topology>
    </subcellularLocation>
</comment>
<dbReference type="SUPFAM" id="SSF90123">
    <property type="entry name" value="ABC transporter transmembrane region"/>
    <property type="match status" value="1"/>
</dbReference>
<dbReference type="InterPro" id="IPR039421">
    <property type="entry name" value="Type_1_exporter"/>
</dbReference>
<proteinExistence type="predicted"/>
<feature type="non-terminal residue" evidence="7">
    <location>
        <position position="1"/>
    </location>
</feature>
<evidence type="ECO:0000313" key="7">
    <source>
        <dbReference type="EMBL" id="VCX36562.1"/>
    </source>
</evidence>
<keyword evidence="2 5" id="KW-0812">Transmembrane</keyword>
<evidence type="ECO:0000313" key="8">
    <source>
        <dbReference type="Proteomes" id="UP000269945"/>
    </source>
</evidence>
<dbReference type="GO" id="GO:0090374">
    <property type="term" value="P:oligopeptide export from mitochondrion"/>
    <property type="evidence" value="ECO:0007669"/>
    <property type="project" value="TreeGrafter"/>
</dbReference>
<feature type="domain" description="ABC transmembrane type-1" evidence="6">
    <location>
        <begin position="1"/>
        <end position="82"/>
    </location>
</feature>
<accession>A0A9X9M4T3</accession>
<keyword evidence="8" id="KW-1185">Reference proteome</keyword>
<dbReference type="EMBL" id="CYRY02042698">
    <property type="protein sequence ID" value="VCX36562.1"/>
    <property type="molecule type" value="Genomic_DNA"/>
</dbReference>
<dbReference type="PANTHER" id="PTHR43394:SF27">
    <property type="entry name" value="ATP-DEPENDENT TRANSLOCASE ABCB1-LIKE"/>
    <property type="match status" value="1"/>
</dbReference>
<dbReference type="Proteomes" id="UP000269945">
    <property type="component" value="Unassembled WGS sequence"/>
</dbReference>
<evidence type="ECO:0000256" key="1">
    <source>
        <dbReference type="ARBA" id="ARBA00004141"/>
    </source>
</evidence>
<dbReference type="GO" id="GO:0005743">
    <property type="term" value="C:mitochondrial inner membrane"/>
    <property type="evidence" value="ECO:0007669"/>
    <property type="project" value="TreeGrafter"/>
</dbReference>
<evidence type="ECO:0000256" key="5">
    <source>
        <dbReference type="SAM" id="Phobius"/>
    </source>
</evidence>
<dbReference type="GO" id="GO:0015421">
    <property type="term" value="F:ABC-type oligopeptide transporter activity"/>
    <property type="evidence" value="ECO:0007669"/>
    <property type="project" value="TreeGrafter"/>
</dbReference>
<evidence type="ECO:0000259" key="6">
    <source>
        <dbReference type="PROSITE" id="PS50929"/>
    </source>
</evidence>
<feature type="transmembrane region" description="Helical" evidence="5">
    <location>
        <begin position="16"/>
        <end position="35"/>
    </location>
</feature>
<dbReference type="PROSITE" id="PS50929">
    <property type="entry name" value="ABC_TM1F"/>
    <property type="match status" value="1"/>
</dbReference>
<evidence type="ECO:0000256" key="3">
    <source>
        <dbReference type="ARBA" id="ARBA00022989"/>
    </source>
</evidence>
<dbReference type="GO" id="GO:0005524">
    <property type="term" value="F:ATP binding"/>
    <property type="evidence" value="ECO:0007669"/>
    <property type="project" value="InterPro"/>
</dbReference>
<dbReference type="Gene3D" id="1.20.1560.10">
    <property type="entry name" value="ABC transporter type 1, transmembrane domain"/>
    <property type="match status" value="1"/>
</dbReference>